<comment type="caution">
    <text evidence="1">The sequence shown here is derived from an EMBL/GenBank/DDBJ whole genome shotgun (WGS) entry which is preliminary data.</text>
</comment>
<name>A0A5C8F5P4_9SPIR</name>
<evidence type="ECO:0000313" key="2">
    <source>
        <dbReference type="Proteomes" id="UP000324574"/>
    </source>
</evidence>
<organism evidence="1 2">
    <name type="scientific">Brachyspira aalborgi</name>
    <dbReference type="NCBI Taxonomy" id="29522"/>
    <lineage>
        <taxon>Bacteria</taxon>
        <taxon>Pseudomonadati</taxon>
        <taxon>Spirochaetota</taxon>
        <taxon>Spirochaetia</taxon>
        <taxon>Brachyspirales</taxon>
        <taxon>Brachyspiraceae</taxon>
        <taxon>Brachyspira</taxon>
    </lineage>
</organism>
<accession>A0A5C8F5P4</accession>
<gene>
    <name evidence="1" type="ORF">EPJ70_04415</name>
</gene>
<reference evidence="1 2" key="1">
    <citation type="journal article" date="1992" name="Lakartidningen">
        <title>[Penicillin V and not amoxicillin is the first choice preparation in acute otitis].</title>
        <authorList>
            <person name="Kamme C."/>
            <person name="Lundgren K."/>
            <person name="Prellner K."/>
        </authorList>
    </citation>
    <scope>NUCLEOTIDE SEQUENCE [LARGE SCALE GENOMIC DNA]</scope>
    <source>
        <strain evidence="1 2">PC3714II</strain>
    </source>
</reference>
<dbReference type="RefSeq" id="WP_147526242.1">
    <property type="nucleotide sequence ID" value="NZ_SAYG01000006.1"/>
</dbReference>
<dbReference type="AlphaFoldDB" id="A0A5C8F5P4"/>
<dbReference type="EMBL" id="SAYG01000006">
    <property type="protein sequence ID" value="TXJ45635.1"/>
    <property type="molecule type" value="Genomic_DNA"/>
</dbReference>
<sequence>MKSIDIRHDENRLAFEILISSKSKYIRNLFRLLYISLKKMGKSYDNNKFMAENKDFFEAMMGYEKLSSEIIENNNNSFVINDSKKCLALNKLLSSQFYVEKFMNKNKIRG</sequence>
<dbReference type="Proteomes" id="UP000324574">
    <property type="component" value="Unassembled WGS sequence"/>
</dbReference>
<proteinExistence type="predicted"/>
<evidence type="ECO:0000313" key="1">
    <source>
        <dbReference type="EMBL" id="TXJ45635.1"/>
    </source>
</evidence>
<protein>
    <submittedName>
        <fullName evidence="1">Uncharacterized protein</fullName>
    </submittedName>
</protein>